<dbReference type="SMART" id="SM00327">
    <property type="entry name" value="VWA"/>
    <property type="match status" value="1"/>
</dbReference>
<dbReference type="PROSITE" id="PS50234">
    <property type="entry name" value="VWFA"/>
    <property type="match status" value="1"/>
</dbReference>
<dbReference type="PANTHER" id="PTHR45737">
    <property type="entry name" value="VON WILLEBRAND FACTOR A DOMAIN-CONTAINING PROTEIN 5A"/>
    <property type="match status" value="1"/>
</dbReference>
<dbReference type="Pfam" id="PF08487">
    <property type="entry name" value="VIT"/>
    <property type="match status" value="1"/>
</dbReference>
<dbReference type="SMART" id="SM00609">
    <property type="entry name" value="VIT"/>
    <property type="match status" value="1"/>
</dbReference>
<protein>
    <recommendedName>
        <fullName evidence="5">VWFA domain-containing protein</fullName>
    </recommendedName>
</protein>
<evidence type="ECO:0000259" key="2">
    <source>
        <dbReference type="PROSITE" id="PS51468"/>
    </source>
</evidence>
<dbReference type="SUPFAM" id="SSF53300">
    <property type="entry name" value="vWA-like"/>
    <property type="match status" value="1"/>
</dbReference>
<proteinExistence type="predicted"/>
<organism evidence="3 4">
    <name type="scientific">Xylaria bambusicola</name>
    <dbReference type="NCBI Taxonomy" id="326684"/>
    <lineage>
        <taxon>Eukaryota</taxon>
        <taxon>Fungi</taxon>
        <taxon>Dikarya</taxon>
        <taxon>Ascomycota</taxon>
        <taxon>Pezizomycotina</taxon>
        <taxon>Sordariomycetes</taxon>
        <taxon>Xylariomycetidae</taxon>
        <taxon>Xylariales</taxon>
        <taxon>Xylariaceae</taxon>
        <taxon>Xylaria</taxon>
    </lineage>
</organism>
<dbReference type="InterPro" id="IPR002035">
    <property type="entry name" value="VWF_A"/>
</dbReference>
<feature type="domain" description="VIT" evidence="2">
    <location>
        <begin position="49"/>
        <end position="179"/>
    </location>
</feature>
<accession>A0AAN7UBX0</accession>
<name>A0AAN7UBX0_9PEZI</name>
<comment type="caution">
    <text evidence="3">The sequence shown here is derived from an EMBL/GenBank/DDBJ whole genome shotgun (WGS) entry which is preliminary data.</text>
</comment>
<dbReference type="Pfam" id="PF13768">
    <property type="entry name" value="VWA_3"/>
    <property type="match status" value="1"/>
</dbReference>
<dbReference type="PANTHER" id="PTHR45737:SF4">
    <property type="entry name" value="VON WILLEBRAND DOMAIN PROTEIN (AFU_ORTHOLOGUE AFUA_4G01160)"/>
    <property type="match status" value="1"/>
</dbReference>
<evidence type="ECO:0000259" key="1">
    <source>
        <dbReference type="PROSITE" id="PS50234"/>
    </source>
</evidence>
<evidence type="ECO:0008006" key="5">
    <source>
        <dbReference type="Google" id="ProtNLM"/>
    </source>
</evidence>
<gene>
    <name evidence="3" type="ORF">RRF57_001454</name>
</gene>
<dbReference type="Gene3D" id="3.40.50.410">
    <property type="entry name" value="von Willebrand factor, type A domain"/>
    <property type="match status" value="1"/>
</dbReference>
<keyword evidence="4" id="KW-1185">Reference proteome</keyword>
<dbReference type="EMBL" id="JAWHQM010000002">
    <property type="protein sequence ID" value="KAK5625738.1"/>
    <property type="molecule type" value="Genomic_DNA"/>
</dbReference>
<feature type="domain" description="VWFA" evidence="1">
    <location>
        <begin position="340"/>
        <end position="513"/>
    </location>
</feature>
<evidence type="ECO:0000313" key="3">
    <source>
        <dbReference type="EMBL" id="KAK5625738.1"/>
    </source>
</evidence>
<dbReference type="PROSITE" id="PS51468">
    <property type="entry name" value="VIT"/>
    <property type="match status" value="1"/>
</dbReference>
<dbReference type="InterPro" id="IPR013694">
    <property type="entry name" value="VIT"/>
</dbReference>
<dbReference type="Proteomes" id="UP001305414">
    <property type="component" value="Unassembled WGS sequence"/>
</dbReference>
<evidence type="ECO:0000313" key="4">
    <source>
        <dbReference type="Proteomes" id="UP001305414"/>
    </source>
</evidence>
<reference evidence="3 4" key="1">
    <citation type="submission" date="2023-10" db="EMBL/GenBank/DDBJ databases">
        <title>Draft genome sequence of Xylaria bambusicola isolate GMP-LS, the root and basal stem rot pathogen of sugarcane in Indonesia.</title>
        <authorList>
            <person name="Selvaraj P."/>
            <person name="Muralishankar V."/>
            <person name="Muruganantham S."/>
            <person name="Sp S."/>
            <person name="Haryani S."/>
            <person name="Lau K.J.X."/>
            <person name="Naqvi N.I."/>
        </authorList>
    </citation>
    <scope>NUCLEOTIDE SEQUENCE [LARGE SCALE GENOMIC DNA]</scope>
    <source>
        <strain evidence="3">GMP-LS</strain>
    </source>
</reference>
<sequence>MNTFSAGIVWDPREPLPPNLAVISGQKLQTEKRFYSLPAAAQPAMGAKLFPSAAVKEIHRNVLPAVSVSITARITGDIAEVTVRQLFWNDADIPIHEGSYTFPLPNGCTVTGFTCRIGNKKVLKATALPKAEAQEEFQKALASNTTAALLDQNTPEIYTSSIGHIPPNTRIKADITYATILKRVFGNNANTTTLTIPTYIANRYGQRPESLEGLDLESKTKDITLRIEIFECEHIQHVQSASHEINVDWGTTTGDALKFDQVGKESDTSKQQTAIVTLAEATRWIESDFILSFDTSYGKEDGHPEIWLEMHSSFDSQAAIMLTVPPQNFPIQNKVSKIGEIIFVADRSGSMEDKIESLRSAMHFFLKGIPVGRNFNIWSFGSNYECLWNKSRVYDEESLRIALEYVDAKFNADMGGTELLPALEAVIAARDGVLPCDVIVLTDGEVWQLDETLDLARKARNYSNGAIRFFSLGLGAHVSHALVEGIAQEGGGYSEVILKADKDGWEARMIAILKAALTIHVHDLRVDIVGLKAMTAPANLYSLNPFQAHRIFFLLEQGSTPQNDSITVTFISEGKRTVMNTSVTRLDKPGTLIHSLSARALLDDIERGISSSALRLPKTYLGVDSGGEGLSSLAESIACKYTLPSRWTSLFLLHQTDETSLVEATCGTIKGIAMFRIESTSLQNQRGTTRFTSFDAADSDVGSLHWDDP</sequence>
<dbReference type="AlphaFoldDB" id="A0AAN7UBX0"/>
<dbReference type="InterPro" id="IPR036465">
    <property type="entry name" value="vWFA_dom_sf"/>
</dbReference>